<sequence length="107" mass="12045">MSEFAEVNLSSGSVWTRIGRWVPRPVWAAVLAISFTALCGWGYLHFSPAFTILGAPGVLAYLAISQTDSEDGVAKLMLEALYVLVNSLFYYFVIRFIQRRLLRKALR</sequence>
<evidence type="ECO:0000256" key="1">
    <source>
        <dbReference type="SAM" id="Phobius"/>
    </source>
</evidence>
<keyword evidence="3" id="KW-1185">Reference proteome</keyword>
<name>A0A1H5ZGK6_9BACT</name>
<protein>
    <submittedName>
        <fullName evidence="2">Uncharacterized protein</fullName>
    </submittedName>
</protein>
<organism evidence="2 3">
    <name type="scientific">Bryocella elongata</name>
    <dbReference type="NCBI Taxonomy" id="863522"/>
    <lineage>
        <taxon>Bacteria</taxon>
        <taxon>Pseudomonadati</taxon>
        <taxon>Acidobacteriota</taxon>
        <taxon>Terriglobia</taxon>
        <taxon>Terriglobales</taxon>
        <taxon>Acidobacteriaceae</taxon>
        <taxon>Bryocella</taxon>
    </lineage>
</organism>
<feature type="transmembrane region" description="Helical" evidence="1">
    <location>
        <begin position="80"/>
        <end position="97"/>
    </location>
</feature>
<evidence type="ECO:0000313" key="3">
    <source>
        <dbReference type="Proteomes" id="UP000236728"/>
    </source>
</evidence>
<dbReference type="EMBL" id="FNVA01000004">
    <property type="protein sequence ID" value="SEG35210.1"/>
    <property type="molecule type" value="Genomic_DNA"/>
</dbReference>
<accession>A0A1H5ZGK6</accession>
<proteinExistence type="predicted"/>
<gene>
    <name evidence="2" type="ORF">SAMN05421819_2634</name>
</gene>
<keyword evidence="1" id="KW-1133">Transmembrane helix</keyword>
<dbReference type="Proteomes" id="UP000236728">
    <property type="component" value="Unassembled WGS sequence"/>
</dbReference>
<feature type="transmembrane region" description="Helical" evidence="1">
    <location>
        <begin position="26"/>
        <end position="44"/>
    </location>
</feature>
<keyword evidence="1" id="KW-0812">Transmembrane</keyword>
<evidence type="ECO:0000313" key="2">
    <source>
        <dbReference type="EMBL" id="SEG35210.1"/>
    </source>
</evidence>
<keyword evidence="1" id="KW-0472">Membrane</keyword>
<dbReference type="AlphaFoldDB" id="A0A1H5ZGK6"/>
<reference evidence="2 3" key="1">
    <citation type="submission" date="2016-10" db="EMBL/GenBank/DDBJ databases">
        <authorList>
            <person name="de Groot N.N."/>
        </authorList>
    </citation>
    <scope>NUCLEOTIDE SEQUENCE [LARGE SCALE GENOMIC DNA]</scope>
    <source>
        <strain evidence="2 3">DSM 22489</strain>
    </source>
</reference>